<dbReference type="GO" id="GO:0016020">
    <property type="term" value="C:membrane"/>
    <property type="evidence" value="ECO:0007669"/>
    <property type="project" value="UniProtKB-SubCell"/>
</dbReference>
<dbReference type="Pfam" id="PF20684">
    <property type="entry name" value="Fung_rhodopsin"/>
    <property type="match status" value="1"/>
</dbReference>
<feature type="compositionally biased region" description="Polar residues" evidence="6">
    <location>
        <begin position="263"/>
        <end position="283"/>
    </location>
</feature>
<feature type="transmembrane region" description="Helical" evidence="7">
    <location>
        <begin position="106"/>
        <end position="126"/>
    </location>
</feature>
<keyword evidence="3 7" id="KW-1133">Transmembrane helix</keyword>
<dbReference type="Proteomes" id="UP001175000">
    <property type="component" value="Unassembled WGS sequence"/>
</dbReference>
<comment type="similarity">
    <text evidence="5">Belongs to the SAT4 family.</text>
</comment>
<dbReference type="AlphaFoldDB" id="A0AA39WCB3"/>
<dbReference type="PANTHER" id="PTHR33048">
    <property type="entry name" value="PTH11-LIKE INTEGRAL MEMBRANE PROTEIN (AFU_ORTHOLOGUE AFUA_5G11245)"/>
    <property type="match status" value="1"/>
</dbReference>
<feature type="region of interest" description="Disordered" evidence="6">
    <location>
        <begin position="242"/>
        <end position="283"/>
    </location>
</feature>
<evidence type="ECO:0000256" key="6">
    <source>
        <dbReference type="SAM" id="MobiDB-lite"/>
    </source>
</evidence>
<evidence type="ECO:0000256" key="3">
    <source>
        <dbReference type="ARBA" id="ARBA00022989"/>
    </source>
</evidence>
<protein>
    <recommendedName>
        <fullName evidence="8">Rhodopsin domain-containing protein</fullName>
    </recommendedName>
</protein>
<feature type="transmembrane region" description="Helical" evidence="7">
    <location>
        <begin position="138"/>
        <end position="160"/>
    </location>
</feature>
<keyword evidence="4 7" id="KW-0472">Membrane</keyword>
<dbReference type="PANTHER" id="PTHR33048:SF129">
    <property type="entry name" value="INTEGRAL MEMBRANE PROTEIN-RELATED"/>
    <property type="match status" value="1"/>
</dbReference>
<organism evidence="9 10">
    <name type="scientific">Immersiella caudata</name>
    <dbReference type="NCBI Taxonomy" id="314043"/>
    <lineage>
        <taxon>Eukaryota</taxon>
        <taxon>Fungi</taxon>
        <taxon>Dikarya</taxon>
        <taxon>Ascomycota</taxon>
        <taxon>Pezizomycotina</taxon>
        <taxon>Sordariomycetes</taxon>
        <taxon>Sordariomycetidae</taxon>
        <taxon>Sordariales</taxon>
        <taxon>Lasiosphaeriaceae</taxon>
        <taxon>Immersiella</taxon>
    </lineage>
</organism>
<dbReference type="InterPro" id="IPR049326">
    <property type="entry name" value="Rhodopsin_dom_fungi"/>
</dbReference>
<evidence type="ECO:0000256" key="1">
    <source>
        <dbReference type="ARBA" id="ARBA00004141"/>
    </source>
</evidence>
<feature type="transmembrane region" description="Helical" evidence="7">
    <location>
        <begin position="180"/>
        <end position="198"/>
    </location>
</feature>
<evidence type="ECO:0000313" key="9">
    <source>
        <dbReference type="EMBL" id="KAK0612250.1"/>
    </source>
</evidence>
<proteinExistence type="inferred from homology"/>
<evidence type="ECO:0000259" key="8">
    <source>
        <dbReference type="Pfam" id="PF20684"/>
    </source>
</evidence>
<accession>A0AA39WCB3</accession>
<feature type="domain" description="Rhodopsin" evidence="8">
    <location>
        <begin position="25"/>
        <end position="204"/>
    </location>
</feature>
<evidence type="ECO:0000256" key="7">
    <source>
        <dbReference type="SAM" id="Phobius"/>
    </source>
</evidence>
<dbReference type="EMBL" id="JAULSU010000007">
    <property type="protein sequence ID" value="KAK0612250.1"/>
    <property type="molecule type" value="Genomic_DNA"/>
</dbReference>
<evidence type="ECO:0000256" key="5">
    <source>
        <dbReference type="ARBA" id="ARBA00038359"/>
    </source>
</evidence>
<gene>
    <name evidence="9" type="ORF">B0T14DRAFT_440492</name>
</gene>
<dbReference type="InterPro" id="IPR052337">
    <property type="entry name" value="SAT4-like"/>
</dbReference>
<keyword evidence="10" id="KW-1185">Reference proteome</keyword>
<feature type="transmembrane region" description="Helical" evidence="7">
    <location>
        <begin position="57"/>
        <end position="78"/>
    </location>
</feature>
<reference evidence="9" key="1">
    <citation type="submission" date="2023-06" db="EMBL/GenBank/DDBJ databases">
        <title>Genome-scale phylogeny and comparative genomics of the fungal order Sordariales.</title>
        <authorList>
            <consortium name="Lawrence Berkeley National Laboratory"/>
            <person name="Hensen N."/>
            <person name="Bonometti L."/>
            <person name="Westerberg I."/>
            <person name="Brannstrom I.O."/>
            <person name="Guillou S."/>
            <person name="Cros-Aarteil S."/>
            <person name="Calhoun S."/>
            <person name="Haridas S."/>
            <person name="Kuo A."/>
            <person name="Mondo S."/>
            <person name="Pangilinan J."/>
            <person name="Riley R."/>
            <person name="Labutti K."/>
            <person name="Andreopoulos B."/>
            <person name="Lipzen A."/>
            <person name="Chen C."/>
            <person name="Yanf M."/>
            <person name="Daum C."/>
            <person name="Ng V."/>
            <person name="Clum A."/>
            <person name="Steindorff A."/>
            <person name="Ohm R."/>
            <person name="Martin F."/>
            <person name="Silar P."/>
            <person name="Natvig D."/>
            <person name="Lalanne C."/>
            <person name="Gautier V."/>
            <person name="Ament-Velasquez S.L."/>
            <person name="Kruys A."/>
            <person name="Hutchinson M.I."/>
            <person name="Powell A.J."/>
            <person name="Barry K."/>
            <person name="Miller A.N."/>
            <person name="Grigoriev I.V."/>
            <person name="Debuchy R."/>
            <person name="Gladieux P."/>
            <person name="Thoren M.H."/>
            <person name="Johannesson H."/>
        </authorList>
    </citation>
    <scope>NUCLEOTIDE SEQUENCE</scope>
    <source>
        <strain evidence="9">CBS 606.72</strain>
    </source>
</reference>
<feature type="transmembrane region" description="Helical" evidence="7">
    <location>
        <begin position="20"/>
        <end position="45"/>
    </location>
</feature>
<evidence type="ECO:0000256" key="4">
    <source>
        <dbReference type="ARBA" id="ARBA00023136"/>
    </source>
</evidence>
<name>A0AA39WCB3_9PEZI</name>
<evidence type="ECO:0000256" key="2">
    <source>
        <dbReference type="ARBA" id="ARBA00022692"/>
    </source>
</evidence>
<sequence>MYSFGRGVQAAIPVPSLIGPLIVATAVLWVWALNVIRISVGLMLLRLKDSRPWKRTLGTIIAVQCCMLVIGTTMHLVLCNPISDRWALPGTITNCMPLADFQAYGYVYSAFTIASDLILSLLPLTFIRSLHRPLHEKVLIGCLMAAGLAATAVAVTRLFVIMGYGPGAYKGAYFNMVQDLLWGFELTIGILTASVPTLKAPIHRKLLSWGVLKDKDASSTGSPESFLDQLTQGSHFTRQMRQWDGVGDPNHKRPYMYSEPKTTDVSGSTQTRVNDGTPLSTVA</sequence>
<comment type="subcellular location">
    <subcellularLocation>
        <location evidence="1">Membrane</location>
        <topology evidence="1">Multi-pass membrane protein</topology>
    </subcellularLocation>
</comment>
<comment type="caution">
    <text evidence="9">The sequence shown here is derived from an EMBL/GenBank/DDBJ whole genome shotgun (WGS) entry which is preliminary data.</text>
</comment>
<evidence type="ECO:0000313" key="10">
    <source>
        <dbReference type="Proteomes" id="UP001175000"/>
    </source>
</evidence>
<keyword evidence="2 7" id="KW-0812">Transmembrane</keyword>